<gene>
    <name evidence="2" type="ORF">FA14DRAFT_172437</name>
</gene>
<dbReference type="GeneID" id="37022181"/>
<organism evidence="2 3">
    <name type="scientific">Meira miltonrushii</name>
    <dbReference type="NCBI Taxonomy" id="1280837"/>
    <lineage>
        <taxon>Eukaryota</taxon>
        <taxon>Fungi</taxon>
        <taxon>Dikarya</taxon>
        <taxon>Basidiomycota</taxon>
        <taxon>Ustilaginomycotina</taxon>
        <taxon>Exobasidiomycetes</taxon>
        <taxon>Exobasidiales</taxon>
        <taxon>Brachybasidiaceae</taxon>
        <taxon>Meira</taxon>
    </lineage>
</organism>
<reference evidence="2 3" key="1">
    <citation type="journal article" date="2018" name="Mol. Biol. Evol.">
        <title>Broad Genomic Sampling Reveals a Smut Pathogenic Ancestry of the Fungal Clade Ustilaginomycotina.</title>
        <authorList>
            <person name="Kijpornyongpan T."/>
            <person name="Mondo S.J."/>
            <person name="Barry K."/>
            <person name="Sandor L."/>
            <person name="Lee J."/>
            <person name="Lipzen A."/>
            <person name="Pangilinan J."/>
            <person name="LaButti K."/>
            <person name="Hainaut M."/>
            <person name="Henrissat B."/>
            <person name="Grigoriev I.V."/>
            <person name="Spatafora J.W."/>
            <person name="Aime M.C."/>
        </authorList>
    </citation>
    <scope>NUCLEOTIDE SEQUENCE [LARGE SCALE GENOMIC DNA]</scope>
    <source>
        <strain evidence="2 3">MCA 3882</strain>
    </source>
</reference>
<evidence type="ECO:0000313" key="3">
    <source>
        <dbReference type="Proteomes" id="UP000245771"/>
    </source>
</evidence>
<accession>A0A316VHL4</accession>
<name>A0A316VHL4_9BASI</name>
<sequence length="795" mass="90115">MRSFSSLIRQSRRRGRPPNGIVRYAWDSEYNDPCKAKKAIFYQQSTSMTSIRNGECSTSVVRDDISQSRGRIRTIHSTGIHPKPPPSTMSNGRIYSIETALPGTDHSHPYIPDGSQILTEWRLLERRLLESDRKGKSREIENNNSLPNTSPQSSTKLDPKFFSENERPSLTITLEDEDLQESLIADESDRIDRKVAFKPLWTASVDQSVMRECIQSAIDEVRKGESDIDTLATKMLQSIENASEAKTDIISIPRSLRLEELRMLLLSAWISITSEKIDLAQSHNVPAYLFLTQEMYFSTAPVAELAKGVDQEYARSVMAVQRATLFRLFGVMFHLSQSELKISSKTRIEALLLCSKLTCDPRLRPAQVQYFTRKVLGRLRAWVEKKDDCVSSSRLWCDLRDMLFDLMGRGLIQSCPLPKDGSEQMDVKDEISNPITNFLLCCSKTIGNGLGPEALAYHTLLAMAQRASIGREEFGSNEKRAIASTPEEVEMMIAELMRGNDPRTAYQLYSLTPSSLRSIDSTCRLMRHYGNAPLCFSSQPSSAQDSRWGSGRTSRALMADISSKLSQLRGADREDCLRNLAHARFAYCADRGLAGRAMDELRDFVEVKGGKSQTETLIELGEPVYCHFIRSLAHGKWWSSAKEYAFRLSKYQTPSGVRVLDESNRVKMLNILLSSYLWPMKSGKEDELYIPHLQTASSNGKGDLSRWTRTWSAMSIVKNFCEETGVIPDEKSAEYLIFSFRQCNQRRVSKKVLDEVTSMHEWNWQKKGVQGVLERIEAIVQAGRDDDIERKKSNE</sequence>
<feature type="compositionally biased region" description="Polar residues" evidence="1">
    <location>
        <begin position="142"/>
        <end position="156"/>
    </location>
</feature>
<dbReference type="EMBL" id="KZ819603">
    <property type="protein sequence ID" value="PWN35833.1"/>
    <property type="molecule type" value="Genomic_DNA"/>
</dbReference>
<feature type="compositionally biased region" description="Basic and acidic residues" evidence="1">
    <location>
        <begin position="132"/>
        <end position="141"/>
    </location>
</feature>
<dbReference type="RefSeq" id="XP_025356135.1">
    <property type="nucleotide sequence ID" value="XM_025500400.1"/>
</dbReference>
<dbReference type="Proteomes" id="UP000245771">
    <property type="component" value="Unassembled WGS sequence"/>
</dbReference>
<dbReference type="InParanoid" id="A0A316VHL4"/>
<dbReference type="AlphaFoldDB" id="A0A316VHL4"/>
<evidence type="ECO:0000313" key="2">
    <source>
        <dbReference type="EMBL" id="PWN35833.1"/>
    </source>
</evidence>
<keyword evidence="3" id="KW-1185">Reference proteome</keyword>
<protein>
    <submittedName>
        <fullName evidence="2">Uncharacterized protein</fullName>
    </submittedName>
</protein>
<feature type="region of interest" description="Disordered" evidence="1">
    <location>
        <begin position="132"/>
        <end position="161"/>
    </location>
</feature>
<dbReference type="OrthoDB" id="10363654at2759"/>
<evidence type="ECO:0000256" key="1">
    <source>
        <dbReference type="SAM" id="MobiDB-lite"/>
    </source>
</evidence>
<proteinExistence type="predicted"/>